<evidence type="ECO:0000313" key="2">
    <source>
        <dbReference type="Proteomes" id="UP001164539"/>
    </source>
</evidence>
<organism evidence="1 2">
    <name type="scientific">Melia azedarach</name>
    <name type="common">Chinaberry tree</name>
    <dbReference type="NCBI Taxonomy" id="155640"/>
    <lineage>
        <taxon>Eukaryota</taxon>
        <taxon>Viridiplantae</taxon>
        <taxon>Streptophyta</taxon>
        <taxon>Embryophyta</taxon>
        <taxon>Tracheophyta</taxon>
        <taxon>Spermatophyta</taxon>
        <taxon>Magnoliopsida</taxon>
        <taxon>eudicotyledons</taxon>
        <taxon>Gunneridae</taxon>
        <taxon>Pentapetalae</taxon>
        <taxon>rosids</taxon>
        <taxon>malvids</taxon>
        <taxon>Sapindales</taxon>
        <taxon>Meliaceae</taxon>
        <taxon>Melia</taxon>
    </lineage>
</organism>
<proteinExistence type="predicted"/>
<dbReference type="Proteomes" id="UP001164539">
    <property type="component" value="Chromosome 4"/>
</dbReference>
<protein>
    <submittedName>
        <fullName evidence="1">Chromatin assembly factor 1 subunit FAS1</fullName>
    </submittedName>
</protein>
<reference evidence="1 2" key="1">
    <citation type="journal article" date="2023" name="Science">
        <title>Complex scaffold remodeling in plant triterpene biosynthesis.</title>
        <authorList>
            <person name="De La Pena R."/>
            <person name="Hodgson H."/>
            <person name="Liu J.C."/>
            <person name="Stephenson M.J."/>
            <person name="Martin A.C."/>
            <person name="Owen C."/>
            <person name="Harkess A."/>
            <person name="Leebens-Mack J."/>
            <person name="Jimenez L.E."/>
            <person name="Osbourn A."/>
            <person name="Sattely E.S."/>
        </authorList>
    </citation>
    <scope>NUCLEOTIDE SEQUENCE [LARGE SCALE GENOMIC DNA]</scope>
    <source>
        <strain evidence="2">cv. JPN11</strain>
        <tissue evidence="1">Leaf</tissue>
    </source>
</reference>
<comment type="caution">
    <text evidence="1">The sequence shown here is derived from an EMBL/GenBank/DDBJ whole genome shotgun (WGS) entry which is preliminary data.</text>
</comment>
<name>A0ACC1Y6K2_MELAZ</name>
<accession>A0ACC1Y6K2</accession>
<gene>
    <name evidence="1" type="ORF">OWV82_007306</name>
</gene>
<sequence>MADSVTMTGNVEDRPKKAVKRKRAWSATTREDKEGQIRELNEEMKALFRFYKEMITNQRLNFDLSECGGSLNGMVAALIEESEWPLSKLVEEIHMKLKENASVAAVKNAVLFVGQRVRYGVPNADADVLEDHSEASLWCWETRDVKLLPKSVRGALKIRRTCRIKIRERIIAVSAMLNALQKSEGDPNFIHDLMKASEKLGKVLSEANIRVLMDSMLKKNSADMDEKIVKREEKLLIKQLEKNKRQVEKEKKRMDRELQKEKLQSLRKQQDEAEKDQRRREKEEAELKKQLAIQRQASIMERFLKRSKTTTLYQDDRSLSKASTSNSSSKNSEKLPEAVTMLMDSALLSINEISIDDLRKSHLSSWRCFGQSARSNQNQHWGIRRKPKAELFKELKLNTNRVLGGEDDLSMERLEDRWGQQTLDNRLCITSADNFVVTKRTRRKQLLQFAKSHRPAFYGIWPKKSHLVGPRKPFRRDLDLDYDIDSDEEWEEEDPGESLSDCDKDDDEEGFSKADDEDESEDGFFVPDGYLSEDEGVQVDRMDIDPSVEEAKSSPSCKQELEREKPCALLRQQKHLNTITEHALRKNQPLIILNLMHEKVPFLMAEDLSGTCKMEQTCLQALSMHVFPGGLHVEITLDSMEDEKEEACLSNGSVSTTNTPVTTLPESSLPEIVSVIQSCSTSIHKVVESLQQKFPAISKSQLRNKVKEISDFNFTENRWQVKKEILIKLGLSKSPEKSGGRAKNIATFFSKRCLPLDGKSLNLNETSPISSLKPGSAVHGQQGCTYNNL</sequence>
<evidence type="ECO:0000313" key="1">
    <source>
        <dbReference type="EMBL" id="KAJ4719306.1"/>
    </source>
</evidence>
<keyword evidence="2" id="KW-1185">Reference proteome</keyword>
<dbReference type="EMBL" id="CM051397">
    <property type="protein sequence ID" value="KAJ4719306.1"/>
    <property type="molecule type" value="Genomic_DNA"/>
</dbReference>